<keyword evidence="2" id="KW-1185">Reference proteome</keyword>
<dbReference type="Proteomes" id="UP001281147">
    <property type="component" value="Unassembled WGS sequence"/>
</dbReference>
<gene>
    <name evidence="1" type="ORF">LTR37_005390</name>
</gene>
<organism evidence="1 2">
    <name type="scientific">Vermiconidia calcicola</name>
    <dbReference type="NCBI Taxonomy" id="1690605"/>
    <lineage>
        <taxon>Eukaryota</taxon>
        <taxon>Fungi</taxon>
        <taxon>Dikarya</taxon>
        <taxon>Ascomycota</taxon>
        <taxon>Pezizomycotina</taxon>
        <taxon>Dothideomycetes</taxon>
        <taxon>Dothideomycetidae</taxon>
        <taxon>Mycosphaerellales</taxon>
        <taxon>Extremaceae</taxon>
        <taxon>Vermiconidia</taxon>
    </lineage>
</organism>
<reference evidence="1" key="1">
    <citation type="submission" date="2023-07" db="EMBL/GenBank/DDBJ databases">
        <title>Black Yeasts Isolated from many extreme environments.</title>
        <authorList>
            <person name="Coleine C."/>
            <person name="Stajich J.E."/>
            <person name="Selbmann L."/>
        </authorList>
    </citation>
    <scope>NUCLEOTIDE SEQUENCE</scope>
    <source>
        <strain evidence="1">CCFEE 5714</strain>
    </source>
</reference>
<sequence>MATKQIFLLLLLPLSSLQQLQSQTNTWNSNFHLTPAQISLANLSATTANNVEFAVRYERTNNAGQLTRHDPFYDLPTSFDPANPPPPGTVLKVEQYTNITHYTIPMSLSMSRFLYTTETLNGTSMPASAYVLWPYLPRSFPDLTPYSTDRDSEDPLFPIVALAHGTSGQTQSCAPSNLRELWGNFQNSFPLALSGYAVVAPDYLGLGVADTVSPYFVLPSHAHDLFHAIAAAQQTWPGLLSKEFAVMGQSQGGGVAWASAQRQAQRPVEGYLGTVAVSPFTDVLDIIAADDQAQNNGRVVAIAQGLASVLPSFEVSEWITEAGLARLHLLQEIQGCGLTGAQLFSAEEGTVQILKDGWNLTESAKWYDSTNSNGGSKPFAGPMLVLQGTDDPNANEPVVTQSVRKTCEAFPEARLEYLRFENITHVPALYAGQHIWLDWIHDRFAGIEVRNGCVEKLHKPSRGGRSAEFEGFGVQTWFIQLWS</sequence>
<proteinExistence type="predicted"/>
<dbReference type="EMBL" id="JAUTXU010000034">
    <property type="protein sequence ID" value="KAK3717964.1"/>
    <property type="molecule type" value="Genomic_DNA"/>
</dbReference>
<evidence type="ECO:0000313" key="1">
    <source>
        <dbReference type="EMBL" id="KAK3717964.1"/>
    </source>
</evidence>
<accession>A0ACC3NKT1</accession>
<protein>
    <submittedName>
        <fullName evidence="1">Uncharacterized protein</fullName>
    </submittedName>
</protein>
<comment type="caution">
    <text evidence="1">The sequence shown here is derived from an EMBL/GenBank/DDBJ whole genome shotgun (WGS) entry which is preliminary data.</text>
</comment>
<name>A0ACC3NKT1_9PEZI</name>
<evidence type="ECO:0000313" key="2">
    <source>
        <dbReference type="Proteomes" id="UP001281147"/>
    </source>
</evidence>